<dbReference type="Pfam" id="PF03938">
    <property type="entry name" value="OmpH"/>
    <property type="match status" value="1"/>
</dbReference>
<feature type="region of interest" description="Disordered" evidence="2">
    <location>
        <begin position="24"/>
        <end position="71"/>
    </location>
</feature>
<organism evidence="4 5">
    <name type="scientific">Paracoccus maritimus</name>
    <dbReference type="NCBI Taxonomy" id="2933292"/>
    <lineage>
        <taxon>Bacteria</taxon>
        <taxon>Pseudomonadati</taxon>
        <taxon>Pseudomonadota</taxon>
        <taxon>Alphaproteobacteria</taxon>
        <taxon>Rhodobacterales</taxon>
        <taxon>Paracoccaceae</taxon>
        <taxon>Paracoccus</taxon>
    </lineage>
</organism>
<keyword evidence="3" id="KW-0732">Signal</keyword>
<proteinExistence type="predicted"/>
<dbReference type="RefSeq" id="WP_260276439.1">
    <property type="nucleotide sequence ID" value="NZ_JANAVZ010000003.1"/>
</dbReference>
<comment type="caution">
    <text evidence="4">The sequence shown here is derived from an EMBL/GenBank/DDBJ whole genome shotgun (WGS) entry which is preliminary data.</text>
</comment>
<evidence type="ECO:0000313" key="5">
    <source>
        <dbReference type="Proteomes" id="UP001320702"/>
    </source>
</evidence>
<dbReference type="SUPFAM" id="SSF111384">
    <property type="entry name" value="OmpH-like"/>
    <property type="match status" value="1"/>
</dbReference>
<accession>A0ABT2K7R5</accession>
<keyword evidence="1" id="KW-0175">Coiled coil</keyword>
<feature type="compositionally biased region" description="Acidic residues" evidence="2">
    <location>
        <begin position="239"/>
        <end position="252"/>
    </location>
</feature>
<keyword evidence="5" id="KW-1185">Reference proteome</keyword>
<evidence type="ECO:0000256" key="3">
    <source>
        <dbReference type="SAM" id="SignalP"/>
    </source>
</evidence>
<feature type="signal peptide" evidence="3">
    <location>
        <begin position="1"/>
        <end position="25"/>
    </location>
</feature>
<evidence type="ECO:0000256" key="1">
    <source>
        <dbReference type="SAM" id="Coils"/>
    </source>
</evidence>
<sequence>MTDATARIASLGLLLFLAAVSGASGQQSDPGTAAPGLTQPALPDRPDAAPPFRDGTAGTDAMPNRTITSSEDTPRYVIAPVLTVDQDRLFTDSAWGQRTQTQLEDAGQRIAEENERLADQLADEEADLTRRRATLDPTEFRRLAEAFDARATRVRKERAQAVQDLNARAEADRTAFYRAALPIMGEMMQQRGAVAVLDRRTVFVSLDSIDITGDLIARLDETLGDGADTEDALVAPSDDAPEAAPDTDGDDN</sequence>
<evidence type="ECO:0000256" key="2">
    <source>
        <dbReference type="SAM" id="MobiDB-lite"/>
    </source>
</evidence>
<gene>
    <name evidence="4" type="ORF">MU516_06650</name>
</gene>
<dbReference type="Gene3D" id="3.30.910.20">
    <property type="entry name" value="Skp domain"/>
    <property type="match status" value="1"/>
</dbReference>
<feature type="chain" id="PRO_5047018715" evidence="3">
    <location>
        <begin position="26"/>
        <end position="252"/>
    </location>
</feature>
<dbReference type="Proteomes" id="UP001320702">
    <property type="component" value="Unassembled WGS sequence"/>
</dbReference>
<feature type="coiled-coil region" evidence="1">
    <location>
        <begin position="103"/>
        <end position="131"/>
    </location>
</feature>
<dbReference type="EMBL" id="JANAVZ010000003">
    <property type="protein sequence ID" value="MCT4332546.1"/>
    <property type="molecule type" value="Genomic_DNA"/>
</dbReference>
<protein>
    <submittedName>
        <fullName evidence="4">OmpH family outer membrane protein</fullName>
    </submittedName>
</protein>
<reference evidence="4 5" key="1">
    <citation type="submission" date="2022-04" db="EMBL/GenBank/DDBJ databases">
        <title>Paracoccus sp. YLB-12 draft genome sequence.</title>
        <authorList>
            <person name="Yu L."/>
        </authorList>
    </citation>
    <scope>NUCLEOTIDE SEQUENCE [LARGE SCALE GENOMIC DNA]</scope>
    <source>
        <strain evidence="4 5">YLB-12</strain>
    </source>
</reference>
<evidence type="ECO:0000313" key="4">
    <source>
        <dbReference type="EMBL" id="MCT4332546.1"/>
    </source>
</evidence>
<feature type="region of interest" description="Disordered" evidence="2">
    <location>
        <begin position="227"/>
        <end position="252"/>
    </location>
</feature>
<dbReference type="InterPro" id="IPR024930">
    <property type="entry name" value="Skp_dom_sf"/>
</dbReference>
<name>A0ABT2K7R5_9RHOB</name>
<dbReference type="SMART" id="SM00935">
    <property type="entry name" value="OmpH"/>
    <property type="match status" value="1"/>
</dbReference>
<dbReference type="InterPro" id="IPR005632">
    <property type="entry name" value="Chaperone_Skp"/>
</dbReference>